<dbReference type="Pfam" id="PF08439">
    <property type="entry name" value="Peptidase_M3_N"/>
    <property type="match status" value="1"/>
</dbReference>
<dbReference type="PANTHER" id="PTHR11804:SF5">
    <property type="entry name" value="OLIGOENDOPEPTIDASE F"/>
    <property type="match status" value="1"/>
</dbReference>
<keyword evidence="4 6" id="KW-0862">Zinc</keyword>
<evidence type="ECO:0000259" key="7">
    <source>
        <dbReference type="Pfam" id="PF01432"/>
    </source>
</evidence>
<dbReference type="InParanoid" id="A9B7T2"/>
<dbReference type="PANTHER" id="PTHR11804">
    <property type="entry name" value="PROTEASE M3 THIMET OLIGOPEPTIDASE-RELATED"/>
    <property type="match status" value="1"/>
</dbReference>
<evidence type="ECO:0000259" key="8">
    <source>
        <dbReference type="Pfam" id="PF08439"/>
    </source>
</evidence>
<gene>
    <name evidence="9" type="ordered locus">Haur_1817</name>
</gene>
<evidence type="ECO:0000256" key="4">
    <source>
        <dbReference type="ARBA" id="ARBA00022833"/>
    </source>
</evidence>
<evidence type="ECO:0000313" key="10">
    <source>
        <dbReference type="Proteomes" id="UP000000787"/>
    </source>
</evidence>
<dbReference type="AlphaFoldDB" id="A9B7T2"/>
<comment type="similarity">
    <text evidence="6">Belongs to the peptidase M3 family.</text>
</comment>
<feature type="domain" description="Peptidase M3A/M3B catalytic" evidence="7">
    <location>
        <begin position="204"/>
        <end position="574"/>
    </location>
</feature>
<dbReference type="SUPFAM" id="SSF55486">
    <property type="entry name" value="Metalloproteases ('zincins'), catalytic domain"/>
    <property type="match status" value="1"/>
</dbReference>
<keyword evidence="10" id="KW-1185">Reference proteome</keyword>
<dbReference type="GO" id="GO:0004222">
    <property type="term" value="F:metalloendopeptidase activity"/>
    <property type="evidence" value="ECO:0007669"/>
    <property type="project" value="InterPro"/>
</dbReference>
<evidence type="ECO:0000313" key="9">
    <source>
        <dbReference type="EMBL" id="ABX04460.1"/>
    </source>
</evidence>
<dbReference type="Pfam" id="PF01432">
    <property type="entry name" value="Peptidase_M3"/>
    <property type="match status" value="1"/>
</dbReference>
<name>A9B7T2_HERA2</name>
<dbReference type="GO" id="GO:0046872">
    <property type="term" value="F:metal ion binding"/>
    <property type="evidence" value="ECO:0007669"/>
    <property type="project" value="UniProtKB-UniRule"/>
</dbReference>
<keyword evidence="2 6" id="KW-0479">Metal-binding</keyword>
<organism evidence="9 10">
    <name type="scientific">Herpetosiphon aurantiacus (strain ATCC 23779 / DSM 785 / 114-95)</name>
    <dbReference type="NCBI Taxonomy" id="316274"/>
    <lineage>
        <taxon>Bacteria</taxon>
        <taxon>Bacillati</taxon>
        <taxon>Chloroflexota</taxon>
        <taxon>Chloroflexia</taxon>
        <taxon>Herpetosiphonales</taxon>
        <taxon>Herpetosiphonaceae</taxon>
        <taxon>Herpetosiphon</taxon>
    </lineage>
</organism>
<reference evidence="9 10" key="1">
    <citation type="journal article" date="2011" name="Stand. Genomic Sci.">
        <title>Complete genome sequence of the filamentous gliding predatory bacterium Herpetosiphon aurantiacus type strain (114-95(T)).</title>
        <authorList>
            <person name="Kiss H."/>
            <person name="Nett M."/>
            <person name="Domin N."/>
            <person name="Martin K."/>
            <person name="Maresca J.A."/>
            <person name="Copeland A."/>
            <person name="Lapidus A."/>
            <person name="Lucas S."/>
            <person name="Berry K.W."/>
            <person name="Glavina Del Rio T."/>
            <person name="Dalin E."/>
            <person name="Tice H."/>
            <person name="Pitluck S."/>
            <person name="Richardson P."/>
            <person name="Bruce D."/>
            <person name="Goodwin L."/>
            <person name="Han C."/>
            <person name="Detter J.C."/>
            <person name="Schmutz J."/>
            <person name="Brettin T."/>
            <person name="Land M."/>
            <person name="Hauser L."/>
            <person name="Kyrpides N.C."/>
            <person name="Ivanova N."/>
            <person name="Goker M."/>
            <person name="Woyke T."/>
            <person name="Klenk H.P."/>
            <person name="Bryant D.A."/>
        </authorList>
    </citation>
    <scope>NUCLEOTIDE SEQUENCE [LARGE SCALE GENOMIC DNA]</scope>
    <source>
        <strain evidence="10">ATCC 23779 / DSM 785 / 114-95</strain>
    </source>
</reference>
<dbReference type="BioCyc" id="HAUR316274:GHYA-1845-MONOMER"/>
<evidence type="ECO:0000256" key="6">
    <source>
        <dbReference type="RuleBase" id="RU003435"/>
    </source>
</evidence>
<evidence type="ECO:0000256" key="2">
    <source>
        <dbReference type="ARBA" id="ARBA00022723"/>
    </source>
</evidence>
<keyword evidence="3 6" id="KW-0378">Hydrolase</keyword>
<dbReference type="GO" id="GO:0006518">
    <property type="term" value="P:peptide metabolic process"/>
    <property type="evidence" value="ECO:0007669"/>
    <property type="project" value="TreeGrafter"/>
</dbReference>
<keyword evidence="1 6" id="KW-0645">Protease</keyword>
<dbReference type="InterPro" id="IPR042088">
    <property type="entry name" value="OligoPept_F_C"/>
</dbReference>
<sequence length="597" mass="69038">MNTTQSFLVARWIRDDILPTDTETNTYQSYQQTIADLDRCVAQFELLRSSLDKSLSSEAVLQAIRDFETITTFIKRLSGYAELWIAEDTQNPHAQACATLIDIVITKATNKTLFFPLWWKNLPEDVAASILGDIPQYAYWLRQMRSAVIHTLPEPVEQAINLKNSTGVTALRALYDAITSRYSFTLEADGQIHHLTDSGIWGYASHPDPAVRDRAFVELYRVYSQDASLLGRIYFTLVQDWYQEYIELRRYSSPLAVRNQMNDIPDALIETLFRVCRTNTPLFHRYFRLKARWLGMERMRRCDLAAPIITKKQSYTWKQAVEMTLATFESFDPLFYQLAHRIFQANHVDSEVRSGKRRGCWCLDFGPTITPWVQIDFNGRVDDIAALIHEFGHAIHGMLAEHQSVLQYAPSIPLAEVGALFCELLFADHLLQQTHDPEVRIGLRFKQLNDSFAFLHRQIYFTFFECTAHDLIQQGASIDDVAQAYLDTVREEFGDTIDIPDAMRWEWTLIFHLFHYPFYMYSYAFGQLLALALYQQYRQEGNSFKDRFFEILRAGSSDHPVAILSKAGVNIADPLFWQGGYDVIQIMLEDIEQIPIP</sequence>
<dbReference type="eggNOG" id="COG1164">
    <property type="taxonomic scope" value="Bacteria"/>
</dbReference>
<evidence type="ECO:0000256" key="3">
    <source>
        <dbReference type="ARBA" id="ARBA00022801"/>
    </source>
</evidence>
<proteinExistence type="inferred from homology"/>
<dbReference type="GO" id="GO:0006508">
    <property type="term" value="P:proteolysis"/>
    <property type="evidence" value="ECO:0007669"/>
    <property type="project" value="UniProtKB-KW"/>
</dbReference>
<dbReference type="HOGENOM" id="CLU_021290_3_0_0"/>
<dbReference type="InterPro" id="IPR045090">
    <property type="entry name" value="Pept_M3A_M3B"/>
</dbReference>
<accession>A9B7T2</accession>
<dbReference type="CDD" id="cd09610">
    <property type="entry name" value="M3B_PepF"/>
    <property type="match status" value="1"/>
</dbReference>
<evidence type="ECO:0000256" key="5">
    <source>
        <dbReference type="ARBA" id="ARBA00023049"/>
    </source>
</evidence>
<dbReference type="Gene3D" id="1.20.140.70">
    <property type="entry name" value="Oligopeptidase f, N-terminal domain"/>
    <property type="match status" value="1"/>
</dbReference>
<dbReference type="EMBL" id="CP000875">
    <property type="protein sequence ID" value="ABX04460.1"/>
    <property type="molecule type" value="Genomic_DNA"/>
</dbReference>
<feature type="domain" description="Oligopeptidase F N-terminal" evidence="8">
    <location>
        <begin position="119"/>
        <end position="184"/>
    </location>
</feature>
<keyword evidence="5 6" id="KW-0482">Metalloprotease</keyword>
<evidence type="ECO:0000256" key="1">
    <source>
        <dbReference type="ARBA" id="ARBA00022670"/>
    </source>
</evidence>
<dbReference type="InterPro" id="IPR013647">
    <property type="entry name" value="OligopepF_N_dom"/>
</dbReference>
<protein>
    <submittedName>
        <fullName evidence="9">Peptidase M3A and M3B thimet/oligopeptidase F</fullName>
    </submittedName>
</protein>
<dbReference type="KEGG" id="hau:Haur_1817"/>
<dbReference type="Gene3D" id="1.10.1370.20">
    <property type="entry name" value="Oligoendopeptidase f, C-terminal domain"/>
    <property type="match status" value="1"/>
</dbReference>
<dbReference type="InterPro" id="IPR001567">
    <property type="entry name" value="Pept_M3A_M3B_dom"/>
</dbReference>
<comment type="cofactor">
    <cofactor evidence="6">
        <name>Zn(2+)</name>
        <dbReference type="ChEBI" id="CHEBI:29105"/>
    </cofactor>
    <text evidence="6">Binds 1 zinc ion.</text>
</comment>
<dbReference type="Proteomes" id="UP000000787">
    <property type="component" value="Chromosome"/>
</dbReference>
<dbReference type="STRING" id="316274.Haur_1817"/>